<sequence>MATVFRSRRASEPRSGGKVVRGRRFAAPRTPYERPRLTNPGASENPSWLSRLLYSPTRLIASGAGKILSTVFSPEPSSSSSSASSSGGDSSFDDDIENDDDDISTRMDNRLIQKDGSSEMIKRHRNEPQTPVGKSETKRLIEQLLMQETFSREECDRLTMIIKSRVGDCLTSTDAEDGRPNIDMPDLCSTAVMEAKKWLEEKKLTDSKDLDHAAGTLNSVSLPPVTEVEGGSPVDMARSYMRGLPPWASPSANHIEFKSLSPVGIRPYKEETPYSFGGNSASSSKLKRESPGTGSWNIQEEIRRVRSKATEEMLRTLPSSKIDWSQFALERKSSLNSLATEKLEDGDGDRRHKSTQPIDTSLNLAIGEASNGFSVSVTQDVLQKEVLSHNPDIIASKKNQDLEATQIFSEKGGSQDGMEGILSDGKRVQSSADMETQTPCDAGPGNVDGPKDDIMTNEQHNSTVGGTAQDSTVPDRKCFASKEMAGTGSGLAANGFPSSGSSLSAGRDAEQNPVPHDRENNHISTSHGKIAASAPMEETCELLSEAFIEVPNVNDNDGIAPCDVPNVNENDSVADDSLDSSSMQNEELSEDLSQPNSKDTVAGKAINIVEKQRGKQTNRYNRKGKGRGRGRSK</sequence>
<name>A0A922JI23_CARIL</name>
<dbReference type="GO" id="GO:0071763">
    <property type="term" value="P:nuclear membrane organization"/>
    <property type="evidence" value="ECO:0007669"/>
    <property type="project" value="TreeGrafter"/>
</dbReference>
<evidence type="ECO:0000256" key="1">
    <source>
        <dbReference type="SAM" id="MobiDB-lite"/>
    </source>
</evidence>
<evidence type="ECO:0008006" key="4">
    <source>
        <dbReference type="Google" id="ProtNLM"/>
    </source>
</evidence>
<feature type="region of interest" description="Disordered" evidence="1">
    <location>
        <begin position="1"/>
        <end position="48"/>
    </location>
</feature>
<evidence type="ECO:0000313" key="2">
    <source>
        <dbReference type="EMBL" id="KAG6706267.1"/>
    </source>
</evidence>
<comment type="caution">
    <text evidence="2">The sequence shown here is derived from an EMBL/GenBank/DDBJ whole genome shotgun (WGS) entry which is preliminary data.</text>
</comment>
<gene>
    <name evidence="2" type="ORF">I3842_07G215700</name>
</gene>
<dbReference type="EMBL" id="CM031831">
    <property type="protein sequence ID" value="KAG6706267.1"/>
    <property type="molecule type" value="Genomic_DNA"/>
</dbReference>
<feature type="compositionally biased region" description="Basic residues" evidence="1">
    <location>
        <begin position="614"/>
        <end position="633"/>
    </location>
</feature>
<feature type="compositionally biased region" description="Basic and acidic residues" evidence="1">
    <location>
        <begin position="103"/>
        <end position="121"/>
    </location>
</feature>
<dbReference type="Proteomes" id="UP000811246">
    <property type="component" value="Chromosome 7"/>
</dbReference>
<dbReference type="PANTHER" id="PTHR33416">
    <property type="entry name" value="NUCLEAR PORE COMPLEX PROTEIN NUP1"/>
    <property type="match status" value="1"/>
</dbReference>
<accession>A0A922JI23</accession>
<feature type="compositionally biased region" description="Polar residues" evidence="1">
    <location>
        <begin position="583"/>
        <end position="599"/>
    </location>
</feature>
<feature type="compositionally biased region" description="Basic and acidic residues" evidence="1">
    <location>
        <begin position="507"/>
        <end position="521"/>
    </location>
</feature>
<proteinExistence type="predicted"/>
<evidence type="ECO:0000313" key="3">
    <source>
        <dbReference type="Proteomes" id="UP000811246"/>
    </source>
</evidence>
<organism evidence="2 3">
    <name type="scientific">Carya illinoinensis</name>
    <name type="common">Pecan</name>
    <dbReference type="NCBI Taxonomy" id="32201"/>
    <lineage>
        <taxon>Eukaryota</taxon>
        <taxon>Viridiplantae</taxon>
        <taxon>Streptophyta</taxon>
        <taxon>Embryophyta</taxon>
        <taxon>Tracheophyta</taxon>
        <taxon>Spermatophyta</taxon>
        <taxon>Magnoliopsida</taxon>
        <taxon>eudicotyledons</taxon>
        <taxon>Gunneridae</taxon>
        <taxon>Pentapetalae</taxon>
        <taxon>rosids</taxon>
        <taxon>fabids</taxon>
        <taxon>Fagales</taxon>
        <taxon>Juglandaceae</taxon>
        <taxon>Carya</taxon>
    </lineage>
</organism>
<feature type="compositionally biased region" description="Low complexity" evidence="1">
    <location>
        <begin position="77"/>
        <end position="90"/>
    </location>
</feature>
<feature type="compositionally biased region" description="Acidic residues" evidence="1">
    <location>
        <begin position="91"/>
        <end position="102"/>
    </location>
</feature>
<feature type="region of interest" description="Disordered" evidence="1">
    <location>
        <begin position="274"/>
        <end position="294"/>
    </location>
</feature>
<dbReference type="PANTHER" id="PTHR33416:SF17">
    <property type="entry name" value="PROTEIN KAKU4"/>
    <property type="match status" value="1"/>
</dbReference>
<reference evidence="2" key="1">
    <citation type="submission" date="2021-01" db="EMBL/GenBank/DDBJ databases">
        <authorList>
            <person name="Lovell J.T."/>
            <person name="Bentley N."/>
            <person name="Bhattarai G."/>
            <person name="Jenkins J.W."/>
            <person name="Sreedasyam A."/>
            <person name="Alarcon Y."/>
            <person name="Bock C."/>
            <person name="Boston L."/>
            <person name="Carlson J."/>
            <person name="Cervantes K."/>
            <person name="Clermont K."/>
            <person name="Krom N."/>
            <person name="Kubenka K."/>
            <person name="Mamidi S."/>
            <person name="Mattison C."/>
            <person name="Monteros M."/>
            <person name="Pisani C."/>
            <person name="Plott C."/>
            <person name="Rajasekar S."/>
            <person name="Rhein H.S."/>
            <person name="Rohla C."/>
            <person name="Song M."/>
            <person name="Hilaire R.S."/>
            <person name="Shu S."/>
            <person name="Wells L."/>
            <person name="Wang X."/>
            <person name="Webber J."/>
            <person name="Heerema R.J."/>
            <person name="Klein P."/>
            <person name="Conner P."/>
            <person name="Grauke L."/>
            <person name="Grimwood J."/>
            <person name="Schmutz J."/>
            <person name="Randall J.J."/>
        </authorList>
    </citation>
    <scope>NUCLEOTIDE SEQUENCE</scope>
    <source>
        <tissue evidence="2">Leaf</tissue>
    </source>
</reference>
<protein>
    <recommendedName>
        <fullName evidence="4">Protein KAKU4</fullName>
    </recommendedName>
</protein>
<feature type="region of interest" description="Disordered" evidence="1">
    <location>
        <begin position="559"/>
        <end position="633"/>
    </location>
</feature>
<dbReference type="GO" id="GO:0005635">
    <property type="term" value="C:nuclear envelope"/>
    <property type="evidence" value="ECO:0007669"/>
    <property type="project" value="TreeGrafter"/>
</dbReference>
<feature type="region of interest" description="Disordered" evidence="1">
    <location>
        <begin position="70"/>
        <end position="137"/>
    </location>
</feature>
<feature type="region of interest" description="Disordered" evidence="1">
    <location>
        <begin position="487"/>
        <end position="531"/>
    </location>
</feature>
<dbReference type="AlphaFoldDB" id="A0A922JI23"/>